<dbReference type="EMBL" id="JGDS01000034">
    <property type="protein sequence ID" value="EXZ74977.1"/>
    <property type="molecule type" value="Genomic_DNA"/>
</dbReference>
<accession>A0A016C224</accession>
<organism evidence="4 5">
    <name type="scientific">Bacteroides fragilis str. 3976T8</name>
    <dbReference type="NCBI Taxonomy" id="1339314"/>
    <lineage>
        <taxon>Bacteria</taxon>
        <taxon>Pseudomonadati</taxon>
        <taxon>Bacteroidota</taxon>
        <taxon>Bacteroidia</taxon>
        <taxon>Bacteroidales</taxon>
        <taxon>Bacteroidaceae</taxon>
        <taxon>Bacteroides</taxon>
    </lineage>
</organism>
<dbReference type="AlphaFoldDB" id="A0A016C224"/>
<proteinExistence type="predicted"/>
<dbReference type="RefSeq" id="WP_050443649.1">
    <property type="nucleotide sequence ID" value="NZ_JGDS01000034.1"/>
</dbReference>
<keyword evidence="2 4" id="KW-0808">Transferase</keyword>
<dbReference type="PANTHER" id="PTHR12526:SF510">
    <property type="entry name" value="D-INOSITOL 3-PHOSPHATE GLYCOSYLTRANSFERASE"/>
    <property type="match status" value="1"/>
</dbReference>
<evidence type="ECO:0000313" key="5">
    <source>
        <dbReference type="Proteomes" id="UP000020938"/>
    </source>
</evidence>
<evidence type="ECO:0000256" key="1">
    <source>
        <dbReference type="ARBA" id="ARBA00022676"/>
    </source>
</evidence>
<dbReference type="PANTHER" id="PTHR12526">
    <property type="entry name" value="GLYCOSYLTRANSFERASE"/>
    <property type="match status" value="1"/>
</dbReference>
<dbReference type="CDD" id="cd03801">
    <property type="entry name" value="GT4_PimA-like"/>
    <property type="match status" value="1"/>
</dbReference>
<dbReference type="SUPFAM" id="SSF53756">
    <property type="entry name" value="UDP-Glycosyltransferase/glycogen phosphorylase"/>
    <property type="match status" value="1"/>
</dbReference>
<evidence type="ECO:0000256" key="2">
    <source>
        <dbReference type="ARBA" id="ARBA00022679"/>
    </source>
</evidence>
<dbReference type="GO" id="GO:0016757">
    <property type="term" value="F:glycosyltransferase activity"/>
    <property type="evidence" value="ECO:0007669"/>
    <property type="project" value="UniProtKB-KW"/>
</dbReference>
<dbReference type="InterPro" id="IPR001296">
    <property type="entry name" value="Glyco_trans_1"/>
</dbReference>
<reference evidence="4 5" key="1">
    <citation type="submission" date="2014-02" db="EMBL/GenBank/DDBJ databases">
        <authorList>
            <person name="Sears C."/>
            <person name="Carroll K."/>
            <person name="Sack B.R."/>
            <person name="Qadri F."/>
            <person name="Myers L.L."/>
            <person name="Chung G.-T."/>
            <person name="Escheverria P."/>
            <person name="Fraser C.M."/>
            <person name="Sadzewicz L."/>
            <person name="Shefchek K.A."/>
            <person name="Tallon L."/>
            <person name="Das S.P."/>
            <person name="Daugherty S."/>
            <person name="Mongodin E.F."/>
        </authorList>
    </citation>
    <scope>NUCLEOTIDE SEQUENCE [LARGE SCALE GENOMIC DNA]</scope>
    <source>
        <strain evidence="4 5">3976T8</strain>
    </source>
</reference>
<dbReference type="PATRIC" id="fig|1339314.3.peg.935"/>
<sequence>MKIAVVSPGRSHLLDMSIMHIKNGHDVTFYTMVSKKRCEQFGFPADKVVSFFYICAPLMFIFRKIRLPRDGNRHLYYWIVRLVDFLSALYLKKCDILIGLSGCALLSAKKAKSRYHALFFCDRGCRHILSQDDILNSIPSARQVYRKDIKIELEQYGMADYIILPSLHTKESFIQEGEKVEKLFVNPYGVNLEMFHPLPLESDGYDIIFVGNWSLQKGVDILVDACLKSGLSLLHVGAIVDFAFPEQNDRFHHIDPVNQPELIHFYSKAKILCLPSRQDGFGLVLFQAMVCGLPLVYSHYTGGPDLKKLVDDHEFLFEMPEYTVDSLSDTLLKALKKAEQQPRNSIRNYLTPNAVSNISWQAYGQRYNEFLLKIATEK</sequence>
<keyword evidence="1" id="KW-0328">Glycosyltransferase</keyword>
<dbReference type="Proteomes" id="UP000020938">
    <property type="component" value="Unassembled WGS sequence"/>
</dbReference>
<evidence type="ECO:0000313" key="4">
    <source>
        <dbReference type="EMBL" id="EXZ74977.1"/>
    </source>
</evidence>
<evidence type="ECO:0000259" key="3">
    <source>
        <dbReference type="Pfam" id="PF00534"/>
    </source>
</evidence>
<protein>
    <submittedName>
        <fullName evidence="4">Glycosyl transferases group 1 family protein</fullName>
    </submittedName>
</protein>
<feature type="domain" description="Glycosyl transferase family 1" evidence="3">
    <location>
        <begin position="198"/>
        <end position="341"/>
    </location>
</feature>
<name>A0A016C224_BACFG</name>
<dbReference type="Pfam" id="PF00534">
    <property type="entry name" value="Glycos_transf_1"/>
    <property type="match status" value="1"/>
</dbReference>
<dbReference type="Gene3D" id="3.40.50.2000">
    <property type="entry name" value="Glycogen Phosphorylase B"/>
    <property type="match status" value="1"/>
</dbReference>
<gene>
    <name evidence="4" type="ORF">M123_0689</name>
</gene>
<comment type="caution">
    <text evidence="4">The sequence shown here is derived from an EMBL/GenBank/DDBJ whole genome shotgun (WGS) entry which is preliminary data.</text>
</comment>